<keyword evidence="3" id="KW-0175">Coiled coil</keyword>
<keyword evidence="2" id="KW-0539">Nucleus</keyword>
<dbReference type="EMBL" id="KE504237">
    <property type="protein sequence ID" value="EPS94302.1"/>
    <property type="molecule type" value="Genomic_DNA"/>
</dbReference>
<feature type="region of interest" description="Disordered" evidence="4">
    <location>
        <begin position="224"/>
        <end position="283"/>
    </location>
</feature>
<evidence type="ECO:0000256" key="2">
    <source>
        <dbReference type="ARBA" id="ARBA00023242"/>
    </source>
</evidence>
<feature type="domain" description="BHLH" evidence="5">
    <location>
        <begin position="290"/>
        <end position="340"/>
    </location>
</feature>
<evidence type="ECO:0000313" key="7">
    <source>
        <dbReference type="Proteomes" id="UP000015241"/>
    </source>
</evidence>
<dbReference type="HOGENOM" id="CLU_556713_0_0_1"/>
<dbReference type="SMART" id="SM00353">
    <property type="entry name" value="HLH"/>
    <property type="match status" value="1"/>
</dbReference>
<dbReference type="PROSITE" id="PS50888">
    <property type="entry name" value="BHLH"/>
    <property type="match status" value="1"/>
</dbReference>
<dbReference type="GO" id="GO:0046983">
    <property type="term" value="F:protein dimerization activity"/>
    <property type="evidence" value="ECO:0007669"/>
    <property type="project" value="InterPro"/>
</dbReference>
<evidence type="ECO:0000256" key="3">
    <source>
        <dbReference type="SAM" id="Coils"/>
    </source>
</evidence>
<dbReference type="GO" id="GO:0003700">
    <property type="term" value="F:DNA-binding transcription factor activity"/>
    <property type="evidence" value="ECO:0007669"/>
    <property type="project" value="TreeGrafter"/>
</dbReference>
<dbReference type="AlphaFoldDB" id="S8DNV9"/>
<keyword evidence="1" id="KW-0238">DNA-binding</keyword>
<organism evidence="6 7">
    <name type="scientific">Fomitopsis schrenkii</name>
    <name type="common">Brown rot fungus</name>
    <dbReference type="NCBI Taxonomy" id="2126942"/>
    <lineage>
        <taxon>Eukaryota</taxon>
        <taxon>Fungi</taxon>
        <taxon>Dikarya</taxon>
        <taxon>Basidiomycota</taxon>
        <taxon>Agaricomycotina</taxon>
        <taxon>Agaricomycetes</taxon>
        <taxon>Polyporales</taxon>
        <taxon>Fomitopsis</taxon>
    </lineage>
</organism>
<evidence type="ECO:0000259" key="5">
    <source>
        <dbReference type="PROSITE" id="PS50888"/>
    </source>
</evidence>
<gene>
    <name evidence="6" type="ORF">FOMPIDRAFT_1055174</name>
</gene>
<accession>S8DNV9</accession>
<evidence type="ECO:0000313" key="6">
    <source>
        <dbReference type="EMBL" id="EPS94302.1"/>
    </source>
</evidence>
<evidence type="ECO:0000256" key="4">
    <source>
        <dbReference type="SAM" id="MobiDB-lite"/>
    </source>
</evidence>
<dbReference type="InterPro" id="IPR011598">
    <property type="entry name" value="bHLH_dom"/>
</dbReference>
<dbReference type="GO" id="GO:0090575">
    <property type="term" value="C:RNA polymerase II transcription regulator complex"/>
    <property type="evidence" value="ECO:0007669"/>
    <property type="project" value="TreeGrafter"/>
</dbReference>
<dbReference type="Proteomes" id="UP000015241">
    <property type="component" value="Unassembled WGS sequence"/>
</dbReference>
<dbReference type="OrthoDB" id="5778525at2759"/>
<reference evidence="6 7" key="1">
    <citation type="journal article" date="2012" name="Science">
        <title>The Paleozoic origin of enzymatic lignin decomposition reconstructed from 31 fungal genomes.</title>
        <authorList>
            <person name="Floudas D."/>
            <person name="Binder M."/>
            <person name="Riley R."/>
            <person name="Barry K."/>
            <person name="Blanchette R.A."/>
            <person name="Henrissat B."/>
            <person name="Martinez A.T."/>
            <person name="Otillar R."/>
            <person name="Spatafora J.W."/>
            <person name="Yadav J.S."/>
            <person name="Aerts A."/>
            <person name="Benoit I."/>
            <person name="Boyd A."/>
            <person name="Carlson A."/>
            <person name="Copeland A."/>
            <person name="Coutinho P.M."/>
            <person name="de Vries R.P."/>
            <person name="Ferreira P."/>
            <person name="Findley K."/>
            <person name="Foster B."/>
            <person name="Gaskell J."/>
            <person name="Glotzer D."/>
            <person name="Gorecki P."/>
            <person name="Heitman J."/>
            <person name="Hesse C."/>
            <person name="Hori C."/>
            <person name="Igarashi K."/>
            <person name="Jurgens J.A."/>
            <person name="Kallen N."/>
            <person name="Kersten P."/>
            <person name="Kohler A."/>
            <person name="Kuees U."/>
            <person name="Kumar T.K.A."/>
            <person name="Kuo A."/>
            <person name="LaButti K."/>
            <person name="Larrondo L.F."/>
            <person name="Lindquist E."/>
            <person name="Ling A."/>
            <person name="Lombard V."/>
            <person name="Lucas S."/>
            <person name="Lundell T."/>
            <person name="Martin R."/>
            <person name="McLaughlin D.J."/>
            <person name="Morgenstern I."/>
            <person name="Morin E."/>
            <person name="Murat C."/>
            <person name="Nagy L.G."/>
            <person name="Nolan M."/>
            <person name="Ohm R.A."/>
            <person name="Patyshakuliyeva A."/>
            <person name="Rokas A."/>
            <person name="Ruiz-Duenas F.J."/>
            <person name="Sabat G."/>
            <person name="Salamov A."/>
            <person name="Samejima M."/>
            <person name="Schmutz J."/>
            <person name="Slot J.C."/>
            <person name="St John F."/>
            <person name="Stenlid J."/>
            <person name="Sun H."/>
            <person name="Sun S."/>
            <person name="Syed K."/>
            <person name="Tsang A."/>
            <person name="Wiebenga A."/>
            <person name="Young D."/>
            <person name="Pisabarro A."/>
            <person name="Eastwood D.C."/>
            <person name="Martin F."/>
            <person name="Cullen D."/>
            <person name="Grigoriev I.V."/>
            <person name="Hibbett D.S."/>
        </authorList>
    </citation>
    <scope>NUCLEOTIDE SEQUENCE</scope>
    <source>
        <strain evidence="7">FP-58527</strain>
    </source>
</reference>
<name>S8DNV9_FOMSC</name>
<dbReference type="InterPro" id="IPR036638">
    <property type="entry name" value="HLH_DNA-bd_sf"/>
</dbReference>
<feature type="compositionally biased region" description="Low complexity" evidence="4">
    <location>
        <begin position="252"/>
        <end position="266"/>
    </location>
</feature>
<sequence>MELAPNHGRVFTDCAQVPDFHSDSSLHEYGALPGTGYIYYPPPRVGVSVCAPLQTVACPTSVASLGFPDDDPNLGAYTLRPAGVTAAPMLPFTPISSSCTGTTSTSTYAPIDDTYAPADGMYTSIGGTYASIEGTCTPTTSTLDYAPIDGDYASTGGAYTSIDGDCVSVDGDCATIDGTCASSTCTCASSTCAATSSTCGPTGSTTGAPTGTISMLMASNEEISGNHLSGGVGSGRNRRRSSFDTTSPTSLATPQPTVTPVNTPAPRSSLRKRKASSMYGEDDDEVHNAVNRRMRIEAEQHRRDELRDAYSRLEDVLPMSKHKISKVSIIDRATTHIRYLELAYQQLQTTLQAAETETTRLRAVGEALMLGRAAEQNTATDPAAAVATAPAATTSTAAVATAPAATTSTAAVATAPAATTSTAAVATAPAAATTSAATAATASAATTSATSAAAATTSGAVVAAFATPAASAAAPASARTSLLVRRRSRR</sequence>
<dbReference type="SUPFAM" id="SSF47459">
    <property type="entry name" value="HLH, helix-loop-helix DNA-binding domain"/>
    <property type="match status" value="1"/>
</dbReference>
<dbReference type="InParanoid" id="S8DNV9"/>
<dbReference type="GO" id="GO:0045944">
    <property type="term" value="P:positive regulation of transcription by RNA polymerase II"/>
    <property type="evidence" value="ECO:0007669"/>
    <property type="project" value="TreeGrafter"/>
</dbReference>
<feature type="coiled-coil region" evidence="3">
    <location>
        <begin position="296"/>
        <end position="364"/>
    </location>
</feature>
<keyword evidence="7" id="KW-1185">Reference proteome</keyword>
<dbReference type="PANTHER" id="PTHR10328:SF11">
    <property type="entry name" value="MAX-LIKE PROTEIN X"/>
    <property type="match status" value="1"/>
</dbReference>
<dbReference type="PANTHER" id="PTHR10328">
    <property type="entry name" value="PROTEIN MAX MYC-ASSOCIATED FACTOR X"/>
    <property type="match status" value="1"/>
</dbReference>
<dbReference type="eggNOG" id="ENOG502SFZ4">
    <property type="taxonomic scope" value="Eukaryota"/>
</dbReference>
<evidence type="ECO:0000256" key="1">
    <source>
        <dbReference type="ARBA" id="ARBA00023125"/>
    </source>
</evidence>
<dbReference type="STRING" id="743788.S8DNV9"/>
<proteinExistence type="predicted"/>
<dbReference type="Gene3D" id="4.10.280.10">
    <property type="entry name" value="Helix-loop-helix DNA-binding domain"/>
    <property type="match status" value="1"/>
</dbReference>
<dbReference type="GO" id="GO:0003677">
    <property type="term" value="F:DNA binding"/>
    <property type="evidence" value="ECO:0007669"/>
    <property type="project" value="UniProtKB-KW"/>
</dbReference>
<dbReference type="Pfam" id="PF00010">
    <property type="entry name" value="HLH"/>
    <property type="match status" value="1"/>
</dbReference>
<dbReference type="CDD" id="cd00083">
    <property type="entry name" value="bHLH_SF"/>
    <property type="match status" value="1"/>
</dbReference>
<protein>
    <recommendedName>
        <fullName evidence="5">BHLH domain-containing protein</fullName>
    </recommendedName>
</protein>